<dbReference type="PANTHER" id="PTHR20883:SF46">
    <property type="entry name" value="PHYTANOYL-COA HYDROXYLASE"/>
    <property type="match status" value="1"/>
</dbReference>
<proteinExistence type="predicted"/>
<sequence>MLEADVLKYPTRSITSEQREAFFANGSLVLESFIGNDWLARLRHATSKSLESARHVTENNATYVLESGHSPEAPALRRLNNPVCNHPDFWRFACESSIVELAADLCGPHVKFYHSKLNFKWPHVGQKFDWHQDIPAWPHTDYSPVTIGLYLEDCGVEQGPLMAINGTHRGDLHSMYDENHNWVLRIPEENLESGWQDHIVNLTGPAGSVVVLNCRVIHGSHQNNSTQMRPLLLNVYSSADSMPYAFNPLASEYDGVIVCGEPARYASHDPRGCELPPDWSKGYVGPWQHQATSRAVEEESA</sequence>
<dbReference type="Gene3D" id="2.60.120.620">
    <property type="entry name" value="q2cbj1_9rhob like domain"/>
    <property type="match status" value="1"/>
</dbReference>
<dbReference type="PANTHER" id="PTHR20883">
    <property type="entry name" value="PHYTANOYL-COA DIOXYGENASE DOMAIN CONTAINING 1"/>
    <property type="match status" value="1"/>
</dbReference>
<evidence type="ECO:0000313" key="1">
    <source>
        <dbReference type="EMBL" id="SVB57144.1"/>
    </source>
</evidence>
<organism evidence="1">
    <name type="scientific">marine metagenome</name>
    <dbReference type="NCBI Taxonomy" id="408172"/>
    <lineage>
        <taxon>unclassified sequences</taxon>
        <taxon>metagenomes</taxon>
        <taxon>ecological metagenomes</taxon>
    </lineage>
</organism>
<reference evidence="1" key="1">
    <citation type="submission" date="2018-05" db="EMBL/GenBank/DDBJ databases">
        <authorList>
            <person name="Lanie J.A."/>
            <person name="Ng W.-L."/>
            <person name="Kazmierczak K.M."/>
            <person name="Andrzejewski T.M."/>
            <person name="Davidsen T.M."/>
            <person name="Wayne K.J."/>
            <person name="Tettelin H."/>
            <person name="Glass J.I."/>
            <person name="Rusch D."/>
            <person name="Podicherti R."/>
            <person name="Tsui H.-C.T."/>
            <person name="Winkler M.E."/>
        </authorList>
    </citation>
    <scope>NUCLEOTIDE SEQUENCE</scope>
</reference>
<dbReference type="InterPro" id="IPR008775">
    <property type="entry name" value="Phytyl_CoA_dOase-like"/>
</dbReference>
<gene>
    <name evidence="1" type="ORF">METZ01_LOCUS209998</name>
</gene>
<dbReference type="Pfam" id="PF05721">
    <property type="entry name" value="PhyH"/>
    <property type="match status" value="1"/>
</dbReference>
<dbReference type="SUPFAM" id="SSF51197">
    <property type="entry name" value="Clavaminate synthase-like"/>
    <property type="match status" value="1"/>
</dbReference>
<dbReference type="EMBL" id="UINC01047633">
    <property type="protein sequence ID" value="SVB57144.1"/>
    <property type="molecule type" value="Genomic_DNA"/>
</dbReference>
<protein>
    <recommendedName>
        <fullName evidence="2">Fe2OG dioxygenase domain-containing protein</fullName>
    </recommendedName>
</protein>
<name>A0A382F467_9ZZZZ</name>
<evidence type="ECO:0008006" key="2">
    <source>
        <dbReference type="Google" id="ProtNLM"/>
    </source>
</evidence>
<accession>A0A382F467</accession>
<dbReference type="AlphaFoldDB" id="A0A382F467"/>